<dbReference type="Gene3D" id="3.30.70.100">
    <property type="match status" value="1"/>
</dbReference>
<evidence type="ECO:0000259" key="1">
    <source>
        <dbReference type="Pfam" id="PF03992"/>
    </source>
</evidence>
<keyword evidence="2" id="KW-0503">Monooxygenase</keyword>
<keyword evidence="2" id="KW-0560">Oxidoreductase</keyword>
<dbReference type="EMBL" id="JABBGM010000003">
    <property type="protein sequence ID" value="NML93572.1"/>
    <property type="molecule type" value="Genomic_DNA"/>
</dbReference>
<dbReference type="SUPFAM" id="SSF54909">
    <property type="entry name" value="Dimeric alpha+beta barrel"/>
    <property type="match status" value="1"/>
</dbReference>
<reference evidence="2 3" key="1">
    <citation type="submission" date="2020-04" db="EMBL/GenBank/DDBJ databases">
        <title>Novosphingobium sp. TW-4 isolated from soil.</title>
        <authorList>
            <person name="Dahal R.H."/>
            <person name="Chaudhary D.K."/>
        </authorList>
    </citation>
    <scope>NUCLEOTIDE SEQUENCE [LARGE SCALE GENOMIC DNA]</scope>
    <source>
        <strain evidence="2 3">TW-4</strain>
    </source>
</reference>
<dbReference type="Pfam" id="PF03992">
    <property type="entry name" value="ABM"/>
    <property type="match status" value="1"/>
</dbReference>
<accession>A0A7Y0BNC0</accession>
<dbReference type="AlphaFoldDB" id="A0A7Y0BNC0"/>
<comment type="caution">
    <text evidence="2">The sequence shown here is derived from an EMBL/GenBank/DDBJ whole genome shotgun (WGS) entry which is preliminary data.</text>
</comment>
<organism evidence="2 3">
    <name type="scientific">Novosphingobium olei</name>
    <dbReference type="NCBI Taxonomy" id="2728851"/>
    <lineage>
        <taxon>Bacteria</taxon>
        <taxon>Pseudomonadati</taxon>
        <taxon>Pseudomonadota</taxon>
        <taxon>Alphaproteobacteria</taxon>
        <taxon>Sphingomonadales</taxon>
        <taxon>Sphingomonadaceae</taxon>
        <taxon>Novosphingobium</taxon>
    </lineage>
</organism>
<gene>
    <name evidence="2" type="ORF">HHL27_07825</name>
</gene>
<proteinExistence type="predicted"/>
<evidence type="ECO:0000313" key="3">
    <source>
        <dbReference type="Proteomes" id="UP000583556"/>
    </source>
</evidence>
<protein>
    <submittedName>
        <fullName evidence="2">Antibiotic biosynthesis monooxygenase</fullName>
    </submittedName>
</protein>
<dbReference type="InterPro" id="IPR007138">
    <property type="entry name" value="ABM_dom"/>
</dbReference>
<dbReference type="Proteomes" id="UP000583556">
    <property type="component" value="Unassembled WGS sequence"/>
</dbReference>
<dbReference type="RefSeq" id="WP_169492854.1">
    <property type="nucleotide sequence ID" value="NZ_JABBGM010000003.1"/>
</dbReference>
<evidence type="ECO:0000313" key="2">
    <source>
        <dbReference type="EMBL" id="NML93572.1"/>
    </source>
</evidence>
<keyword evidence="3" id="KW-1185">Reference proteome</keyword>
<feature type="domain" description="ABM" evidence="1">
    <location>
        <begin position="24"/>
        <end position="76"/>
    </location>
</feature>
<dbReference type="GO" id="GO:0004497">
    <property type="term" value="F:monooxygenase activity"/>
    <property type="evidence" value="ECO:0007669"/>
    <property type="project" value="UniProtKB-KW"/>
</dbReference>
<name>A0A7Y0BNC0_9SPHN</name>
<sequence>MERITLWGWIDFEGKDAGAIVRGATHLIAPTYTEQGCVHYVWTADPVQTHRVWVFEEWERVEDLQAHLDGSLYRDMAGYLADAGMTGAEVNKYRVDLKQPVYDGSGLPQAAFT</sequence>
<dbReference type="InterPro" id="IPR011008">
    <property type="entry name" value="Dimeric_a/b-barrel"/>
</dbReference>